<gene>
    <name evidence="2" type="ORF">L292_2624</name>
</gene>
<dbReference type="PATRIC" id="fig|1330047.3.peg.1229"/>
<comment type="caution">
    <text evidence="2">The sequence shown here is derived from an EMBL/GenBank/DDBJ whole genome shotgun (WGS) entry which is preliminary data.</text>
</comment>
<dbReference type="Proteomes" id="UP000018420">
    <property type="component" value="Unassembled WGS sequence"/>
</dbReference>
<evidence type="ECO:0000313" key="3">
    <source>
        <dbReference type="Proteomes" id="UP000018420"/>
    </source>
</evidence>
<dbReference type="AlphaFoldDB" id="S7Y5D1"/>
<feature type="region of interest" description="Disordered" evidence="1">
    <location>
        <begin position="1"/>
        <end position="22"/>
    </location>
</feature>
<feature type="compositionally biased region" description="Basic and acidic residues" evidence="1">
    <location>
        <begin position="1"/>
        <end position="13"/>
    </location>
</feature>
<proteinExistence type="predicted"/>
<evidence type="ECO:0000256" key="1">
    <source>
        <dbReference type="SAM" id="MobiDB-lite"/>
    </source>
</evidence>
<dbReference type="EMBL" id="ASYZ01000057">
    <property type="protein sequence ID" value="EPR86424.1"/>
    <property type="molecule type" value="Genomic_DNA"/>
</dbReference>
<organism evidence="2 3">
    <name type="scientific">Acinetobacter junii CIP 107470 = MTCC 11364</name>
    <dbReference type="NCBI Taxonomy" id="1217666"/>
    <lineage>
        <taxon>Bacteria</taxon>
        <taxon>Pseudomonadati</taxon>
        <taxon>Pseudomonadota</taxon>
        <taxon>Gammaproteobacteria</taxon>
        <taxon>Moraxellales</taxon>
        <taxon>Moraxellaceae</taxon>
        <taxon>Acinetobacter</taxon>
    </lineage>
</organism>
<protein>
    <submittedName>
        <fullName evidence="2">Uncharacterized protein</fullName>
    </submittedName>
</protein>
<accession>S7Y5D1</accession>
<evidence type="ECO:0000313" key="2">
    <source>
        <dbReference type="EMBL" id="EPR86424.1"/>
    </source>
</evidence>
<reference evidence="2 3" key="1">
    <citation type="submission" date="2013-05" db="EMBL/GenBank/DDBJ databases">
        <title>Genome assembly of Acinetobacter junii MTCC 11364.</title>
        <authorList>
            <person name="Khatri I."/>
            <person name="Singh N.K."/>
            <person name="Subramanian S."/>
            <person name="Mayilraj S."/>
        </authorList>
    </citation>
    <scope>NUCLEOTIDE SEQUENCE [LARGE SCALE GENOMIC DNA]</scope>
    <source>
        <strain evidence="2 3">MTCC 11364</strain>
    </source>
</reference>
<name>S7Y5D1_ACIJU</name>
<sequence length="40" mass="4709">MGHGVHADHDHRRGQQRNVLPHPDEIQQWPVAFIHSCFRV</sequence>